<proteinExistence type="predicted"/>
<reference evidence="1" key="1">
    <citation type="submission" date="2014-11" db="EMBL/GenBank/DDBJ databases">
        <authorList>
            <person name="Amaro Gonzalez C."/>
        </authorList>
    </citation>
    <scope>NUCLEOTIDE SEQUENCE</scope>
</reference>
<sequence>MADIFRNMLKGGLGTICV</sequence>
<dbReference type="EMBL" id="GBXM01008859">
    <property type="protein sequence ID" value="JAH99718.1"/>
    <property type="molecule type" value="Transcribed_RNA"/>
</dbReference>
<reference evidence="1" key="2">
    <citation type="journal article" date="2015" name="Fish Shellfish Immunol.">
        <title>Early steps in the European eel (Anguilla anguilla)-Vibrio vulnificus interaction in the gills: Role of the RtxA13 toxin.</title>
        <authorList>
            <person name="Callol A."/>
            <person name="Pajuelo D."/>
            <person name="Ebbesson L."/>
            <person name="Teles M."/>
            <person name="MacKenzie S."/>
            <person name="Amaro C."/>
        </authorList>
    </citation>
    <scope>NUCLEOTIDE SEQUENCE</scope>
</reference>
<dbReference type="AlphaFoldDB" id="A0A0E9XDE5"/>
<evidence type="ECO:0000313" key="1">
    <source>
        <dbReference type="EMBL" id="JAH99718.1"/>
    </source>
</evidence>
<protein>
    <submittedName>
        <fullName evidence="1">Uncharacterized protein</fullName>
    </submittedName>
</protein>
<name>A0A0E9XDE5_ANGAN</name>
<accession>A0A0E9XDE5</accession>
<organism evidence="1">
    <name type="scientific">Anguilla anguilla</name>
    <name type="common">European freshwater eel</name>
    <name type="synonym">Muraena anguilla</name>
    <dbReference type="NCBI Taxonomy" id="7936"/>
    <lineage>
        <taxon>Eukaryota</taxon>
        <taxon>Metazoa</taxon>
        <taxon>Chordata</taxon>
        <taxon>Craniata</taxon>
        <taxon>Vertebrata</taxon>
        <taxon>Euteleostomi</taxon>
        <taxon>Actinopterygii</taxon>
        <taxon>Neopterygii</taxon>
        <taxon>Teleostei</taxon>
        <taxon>Anguilliformes</taxon>
        <taxon>Anguillidae</taxon>
        <taxon>Anguilla</taxon>
    </lineage>
</organism>